<dbReference type="KEGG" id="hazt:108676595"/>
<evidence type="ECO:0000256" key="1">
    <source>
        <dbReference type="SAM" id="SignalP"/>
    </source>
</evidence>
<gene>
    <name evidence="3" type="primary">LOC108676595</name>
</gene>
<proteinExistence type="predicted"/>
<dbReference type="GeneID" id="108676595"/>
<accession>A0A8B7P252</accession>
<evidence type="ECO:0000313" key="2">
    <source>
        <dbReference type="Proteomes" id="UP000694843"/>
    </source>
</evidence>
<name>A0A8B7P252_HYAAZ</name>
<reference evidence="3" key="1">
    <citation type="submission" date="2025-08" db="UniProtKB">
        <authorList>
            <consortium name="RefSeq"/>
        </authorList>
    </citation>
    <scope>IDENTIFICATION</scope>
    <source>
        <tissue evidence="3">Whole organism</tissue>
    </source>
</reference>
<dbReference type="Proteomes" id="UP000694843">
    <property type="component" value="Unplaced"/>
</dbReference>
<dbReference type="AlphaFoldDB" id="A0A8B7P252"/>
<organism evidence="2 3">
    <name type="scientific">Hyalella azteca</name>
    <name type="common">Amphipod</name>
    <dbReference type="NCBI Taxonomy" id="294128"/>
    <lineage>
        <taxon>Eukaryota</taxon>
        <taxon>Metazoa</taxon>
        <taxon>Ecdysozoa</taxon>
        <taxon>Arthropoda</taxon>
        <taxon>Crustacea</taxon>
        <taxon>Multicrustacea</taxon>
        <taxon>Malacostraca</taxon>
        <taxon>Eumalacostraca</taxon>
        <taxon>Peracarida</taxon>
        <taxon>Amphipoda</taxon>
        <taxon>Senticaudata</taxon>
        <taxon>Talitrida</taxon>
        <taxon>Talitroidea</taxon>
        <taxon>Hyalellidae</taxon>
        <taxon>Hyalella</taxon>
    </lineage>
</organism>
<evidence type="ECO:0000313" key="3">
    <source>
        <dbReference type="RefSeq" id="XP_018020184.1"/>
    </source>
</evidence>
<dbReference type="RefSeq" id="XP_018020184.1">
    <property type="nucleotide sequence ID" value="XM_018164695.2"/>
</dbReference>
<sequence length="146" mass="16075">MAAVAGLSSVSSASDLTRKRSLLQSFAMKLMLLMILCTAVTAKAPVESAVESSEISVDMYIEQYTYGKLTPCCERCYDKFGNNGWCSYRWQGCGLFGYQATTSKGCALGTSICDVKGQNCQWYNPCICCISKKQYVAFNSTFHEIP</sequence>
<feature type="chain" id="PRO_5034013872" evidence="1">
    <location>
        <begin position="43"/>
        <end position="146"/>
    </location>
</feature>
<feature type="signal peptide" evidence="1">
    <location>
        <begin position="1"/>
        <end position="42"/>
    </location>
</feature>
<keyword evidence="2" id="KW-1185">Reference proteome</keyword>
<protein>
    <submittedName>
        <fullName evidence="3">Uncharacterized protein LOC108676595</fullName>
    </submittedName>
</protein>
<keyword evidence="1" id="KW-0732">Signal</keyword>